<feature type="region of interest" description="Disordered" evidence="2">
    <location>
        <begin position="329"/>
        <end position="434"/>
    </location>
</feature>
<gene>
    <name evidence="3" type="ORF">QZM70_01985</name>
</gene>
<keyword evidence="4" id="KW-1185">Reference proteome</keyword>
<protein>
    <submittedName>
        <fullName evidence="3">Uncharacterized protein</fullName>
    </submittedName>
</protein>
<evidence type="ECO:0000256" key="1">
    <source>
        <dbReference type="SAM" id="Coils"/>
    </source>
</evidence>
<accession>A0ABT8NJE9</accession>
<reference evidence="3" key="1">
    <citation type="submission" date="2023-07" db="EMBL/GenBank/DDBJ databases">
        <title>A collection of bacterial strains from the Burkholderia cepacia Research Laboratory and Repository.</title>
        <authorList>
            <person name="Lipuma J."/>
            <person name="Spilker T."/>
            <person name="Caverly L."/>
        </authorList>
    </citation>
    <scope>NUCLEOTIDE SEQUENCE</scope>
    <source>
        <strain evidence="3">AU45194</strain>
    </source>
</reference>
<dbReference type="EMBL" id="JAUJQL010000001">
    <property type="protein sequence ID" value="MDN7521687.1"/>
    <property type="molecule type" value="Genomic_DNA"/>
</dbReference>
<evidence type="ECO:0000313" key="4">
    <source>
        <dbReference type="Proteomes" id="UP001172217"/>
    </source>
</evidence>
<feature type="coiled-coil region" evidence="1">
    <location>
        <begin position="481"/>
        <end position="518"/>
    </location>
</feature>
<proteinExistence type="predicted"/>
<evidence type="ECO:0000256" key="2">
    <source>
        <dbReference type="SAM" id="MobiDB-lite"/>
    </source>
</evidence>
<sequence>MAVMSFNKSSKSIMSAVNYFESDKDHTNTIRKFKPIPMFGDRDRIEKLEKLAKESGIENTHTSLTISFRDNEFSEFKNPDGSYDQEKLIPAMREIIKDFRETWFPGMKNDENFADFWNIHTDKGNIELNCAFLKMELTTGKAFNPFPPGELNKDMRDCYVDLLNDKFGFDRVVRNPFSISHNEMELKEIQNPSETAKRFKEVVKPKKNEIQKFLTSQILDQKINSREELIETLQQYGEVKFLEKEEDKTRYNYISFIPEGSEKAIRLDGPMFKKNVDFNELRTEHKNNVAMEKNDSLKQLSNEERTSKIEKLNKHKEIQKGFNEKLKGSGVKKIKKNTGRKYLPKSKQSKTVKNIKKKNSNSNDSQVKQQPKQPQSAEEQPDYVKINTEKRIKEEKVSLKTDEAQVKQDNKDQVKSKPTDPIIIKNNDNKESKSESFKPSISAFSQVATNSNASLLTVQINQVLFSKLSLELQIGSLSIYKESDIKKIFELKQKIAELEQQIETLKAKQEQAIEAELLNQNANRFKNSNSSMKLRV</sequence>
<comment type="caution">
    <text evidence="3">The sequence shown here is derived from an EMBL/GenBank/DDBJ whole genome shotgun (WGS) entry which is preliminary data.</text>
</comment>
<name>A0ABT8NJE9_9BURK</name>
<feature type="compositionally biased region" description="Basic residues" evidence="2">
    <location>
        <begin position="330"/>
        <end position="359"/>
    </location>
</feature>
<feature type="compositionally biased region" description="Basic and acidic residues" evidence="2">
    <location>
        <begin position="387"/>
        <end position="418"/>
    </location>
</feature>
<evidence type="ECO:0000313" key="3">
    <source>
        <dbReference type="EMBL" id="MDN7521687.1"/>
    </source>
</evidence>
<feature type="compositionally biased region" description="Low complexity" evidence="2">
    <location>
        <begin position="360"/>
        <end position="376"/>
    </location>
</feature>
<organism evidence="3 4">
    <name type="scientific">Burkholderia orbicola</name>
    <dbReference type="NCBI Taxonomy" id="2978683"/>
    <lineage>
        <taxon>Bacteria</taxon>
        <taxon>Pseudomonadati</taxon>
        <taxon>Pseudomonadota</taxon>
        <taxon>Betaproteobacteria</taxon>
        <taxon>Burkholderiales</taxon>
        <taxon>Burkholderiaceae</taxon>
        <taxon>Burkholderia</taxon>
        <taxon>Burkholderia cepacia complex</taxon>
    </lineage>
</organism>
<dbReference type="Proteomes" id="UP001172217">
    <property type="component" value="Unassembled WGS sequence"/>
</dbReference>
<keyword evidence="1" id="KW-0175">Coiled coil</keyword>